<keyword evidence="2" id="KW-0812">Transmembrane</keyword>
<feature type="region of interest" description="Disordered" evidence="1">
    <location>
        <begin position="33"/>
        <end position="61"/>
    </location>
</feature>
<dbReference type="Proteomes" id="UP000821853">
    <property type="component" value="Unassembled WGS sequence"/>
</dbReference>
<keyword evidence="4" id="KW-1185">Reference proteome</keyword>
<proteinExistence type="predicted"/>
<dbReference type="InterPro" id="IPR017853">
    <property type="entry name" value="GH"/>
</dbReference>
<gene>
    <name evidence="3" type="ORF">HPB48_025599</name>
</gene>
<keyword evidence="2" id="KW-1133">Transmembrane helix</keyword>
<comment type="caution">
    <text evidence="3">The sequence shown here is derived from an EMBL/GenBank/DDBJ whole genome shotgun (WGS) entry which is preliminary data.</text>
</comment>
<sequence>MGEGEKTTSQFRAARLRCHKACDGLSGLMVRVPNALSAPPPNKPQPASGGRGRQGITLARDVPPPTRAAAVAWKTTKGQEWATSHALYHRLPPTRGMKNKLGVRRSGASADSHSTFRLASCGVSVQSEFKMARFKKEANRTGLGASQVLSDNAPVQPSPAQLADQSVPPAIHPEDYPIQNAPTDDPRRFLGAIPPTPAVRARRPKRRKLQRIRDSLSQLWFICVLTLAAVAVPAGIIIAPLIGLKLDAGQPETVQQVFTPDPWKDVPRECLREVRLTDVIKDLDTHGAAPMSRPARHVADVICLYNNTRFRKLQRLDYLPAHMQLGFCQALLYWSVDVSGGTVRSRVPEFDVNFGVWKLRSLKSSLTPGDGISGILVALGGYHEDSAHFSRLGHNRALMSRFGGSVAKFVVKHGFDGVLVHWKGIGASCGSHEDARTLGKLLELLSRLFSINAYTFVGGAILPAVKETAMEVTRAIATAASLIVYETHEMAGYDVFQSCTSASDMVKSFMDDMKTTAASTRPAQLPVQCVSLSAGIRSTLAYDLAGKSVPIPDPVHLYYKSSQRFGMAAAYDMCRALAISAVTPDSSSLPGCVLYRLPKVNVTTEEISTRSQTIPIGTTIDRQFAYESATEIARQASTTSTTKARRCVAVYDLDLDLFKGTCEYRYTTITNNFRMLHIDDALV</sequence>
<evidence type="ECO:0000256" key="1">
    <source>
        <dbReference type="SAM" id="MobiDB-lite"/>
    </source>
</evidence>
<reference evidence="3 4" key="1">
    <citation type="journal article" date="2020" name="Cell">
        <title>Large-Scale Comparative Analyses of Tick Genomes Elucidate Their Genetic Diversity and Vector Capacities.</title>
        <authorList>
            <consortium name="Tick Genome and Microbiome Consortium (TIGMIC)"/>
            <person name="Jia N."/>
            <person name="Wang J."/>
            <person name="Shi W."/>
            <person name="Du L."/>
            <person name="Sun Y."/>
            <person name="Zhan W."/>
            <person name="Jiang J.F."/>
            <person name="Wang Q."/>
            <person name="Zhang B."/>
            <person name="Ji P."/>
            <person name="Bell-Sakyi L."/>
            <person name="Cui X.M."/>
            <person name="Yuan T.T."/>
            <person name="Jiang B.G."/>
            <person name="Yang W.F."/>
            <person name="Lam T.T."/>
            <person name="Chang Q.C."/>
            <person name="Ding S.J."/>
            <person name="Wang X.J."/>
            <person name="Zhu J.G."/>
            <person name="Ruan X.D."/>
            <person name="Zhao L."/>
            <person name="Wei J.T."/>
            <person name="Ye R.Z."/>
            <person name="Que T.C."/>
            <person name="Du C.H."/>
            <person name="Zhou Y.H."/>
            <person name="Cheng J.X."/>
            <person name="Dai P.F."/>
            <person name="Guo W.B."/>
            <person name="Han X.H."/>
            <person name="Huang E.J."/>
            <person name="Li L.F."/>
            <person name="Wei W."/>
            <person name="Gao Y.C."/>
            <person name="Liu J.Z."/>
            <person name="Shao H.Z."/>
            <person name="Wang X."/>
            <person name="Wang C.C."/>
            <person name="Yang T.C."/>
            <person name="Huo Q.B."/>
            <person name="Li W."/>
            <person name="Chen H.Y."/>
            <person name="Chen S.E."/>
            <person name="Zhou L.G."/>
            <person name="Ni X.B."/>
            <person name="Tian J.H."/>
            <person name="Sheng Y."/>
            <person name="Liu T."/>
            <person name="Pan Y.S."/>
            <person name="Xia L.Y."/>
            <person name="Li J."/>
            <person name="Zhao F."/>
            <person name="Cao W.C."/>
        </authorList>
    </citation>
    <scope>NUCLEOTIDE SEQUENCE [LARGE SCALE GENOMIC DNA]</scope>
    <source>
        <strain evidence="3">HaeL-2018</strain>
    </source>
</reference>
<dbReference type="AlphaFoldDB" id="A0A9J6HAN1"/>
<name>A0A9J6HAN1_HAELO</name>
<evidence type="ECO:0000313" key="4">
    <source>
        <dbReference type="Proteomes" id="UP000821853"/>
    </source>
</evidence>
<accession>A0A9J6HAN1</accession>
<dbReference type="OMA" id="VYETHEM"/>
<evidence type="ECO:0000313" key="3">
    <source>
        <dbReference type="EMBL" id="KAH9383829.1"/>
    </source>
</evidence>
<dbReference type="SUPFAM" id="SSF51445">
    <property type="entry name" value="(Trans)glycosidases"/>
    <property type="match status" value="1"/>
</dbReference>
<dbReference type="VEuPathDB" id="VectorBase:HLOH_044143"/>
<protein>
    <recommendedName>
        <fullName evidence="5">Chitinase</fullName>
    </recommendedName>
</protein>
<evidence type="ECO:0008006" key="5">
    <source>
        <dbReference type="Google" id="ProtNLM"/>
    </source>
</evidence>
<feature type="transmembrane region" description="Helical" evidence="2">
    <location>
        <begin position="219"/>
        <end position="242"/>
    </location>
</feature>
<evidence type="ECO:0000256" key="2">
    <source>
        <dbReference type="SAM" id="Phobius"/>
    </source>
</evidence>
<organism evidence="3 4">
    <name type="scientific">Haemaphysalis longicornis</name>
    <name type="common">Bush tick</name>
    <dbReference type="NCBI Taxonomy" id="44386"/>
    <lineage>
        <taxon>Eukaryota</taxon>
        <taxon>Metazoa</taxon>
        <taxon>Ecdysozoa</taxon>
        <taxon>Arthropoda</taxon>
        <taxon>Chelicerata</taxon>
        <taxon>Arachnida</taxon>
        <taxon>Acari</taxon>
        <taxon>Parasitiformes</taxon>
        <taxon>Ixodida</taxon>
        <taxon>Ixodoidea</taxon>
        <taxon>Ixodidae</taxon>
        <taxon>Haemaphysalinae</taxon>
        <taxon>Haemaphysalis</taxon>
    </lineage>
</organism>
<keyword evidence="2" id="KW-0472">Membrane</keyword>
<dbReference type="Gene3D" id="3.20.20.80">
    <property type="entry name" value="Glycosidases"/>
    <property type="match status" value="1"/>
</dbReference>
<dbReference type="EMBL" id="JABSTR010001252">
    <property type="protein sequence ID" value="KAH9383829.1"/>
    <property type="molecule type" value="Genomic_DNA"/>
</dbReference>
<dbReference type="OrthoDB" id="6501498at2759"/>